<organism evidence="1 2">
    <name type="scientific">Tachysurus vachellii</name>
    <name type="common">Darkbarbel catfish</name>
    <name type="synonym">Pelteobagrus vachellii</name>
    <dbReference type="NCBI Taxonomy" id="175792"/>
    <lineage>
        <taxon>Eukaryota</taxon>
        <taxon>Metazoa</taxon>
        <taxon>Chordata</taxon>
        <taxon>Craniata</taxon>
        <taxon>Vertebrata</taxon>
        <taxon>Euteleostomi</taxon>
        <taxon>Actinopterygii</taxon>
        <taxon>Neopterygii</taxon>
        <taxon>Teleostei</taxon>
        <taxon>Ostariophysi</taxon>
        <taxon>Siluriformes</taxon>
        <taxon>Bagridae</taxon>
        <taxon>Tachysurus</taxon>
    </lineage>
</organism>
<proteinExistence type="predicted"/>
<comment type="caution">
    <text evidence="1">The sequence shown here is derived from an EMBL/GenBank/DDBJ whole genome shotgun (WGS) entry which is preliminary data.</text>
</comment>
<dbReference type="AlphaFoldDB" id="A0AA88MEG0"/>
<gene>
    <name evidence="1" type="ORF">Q7C36_014144</name>
</gene>
<dbReference type="Proteomes" id="UP001187315">
    <property type="component" value="Unassembled WGS sequence"/>
</dbReference>
<accession>A0AA88MEG0</accession>
<reference evidence="1" key="1">
    <citation type="submission" date="2023-08" db="EMBL/GenBank/DDBJ databases">
        <title>Pelteobagrus vachellii genome.</title>
        <authorList>
            <person name="Liu H."/>
        </authorList>
    </citation>
    <scope>NUCLEOTIDE SEQUENCE</scope>
    <source>
        <strain evidence="1">PRFRI_2022a</strain>
        <tissue evidence="1">Muscle</tissue>
    </source>
</reference>
<name>A0AA88MEG0_TACVA</name>
<keyword evidence="2" id="KW-1185">Reference proteome</keyword>
<sequence length="128" mass="13884">MPRSRRPGPGNALVFSPSPSPVWPERRTIHLLAASIGPSCGFFTISFFPGSRLLAPSPCLPFRRLNKQPVGRIETGLTKRSLLQPAPLQREGTCSNLRLLCPLIDASLLNTLHPSSARFLTEAANGDV</sequence>
<protein>
    <submittedName>
        <fullName evidence="1">Uncharacterized protein</fullName>
    </submittedName>
</protein>
<dbReference type="EMBL" id="JAVHJS010000014">
    <property type="protein sequence ID" value="KAK2836275.1"/>
    <property type="molecule type" value="Genomic_DNA"/>
</dbReference>
<evidence type="ECO:0000313" key="2">
    <source>
        <dbReference type="Proteomes" id="UP001187315"/>
    </source>
</evidence>
<evidence type="ECO:0000313" key="1">
    <source>
        <dbReference type="EMBL" id="KAK2836275.1"/>
    </source>
</evidence>